<evidence type="ECO:0000313" key="1">
    <source>
        <dbReference type="EMBL" id="QDA59018.1"/>
    </source>
</evidence>
<name>A0A5B7ZVI1_9BACT</name>
<dbReference type="RefSeq" id="WP_139514093.1">
    <property type="nucleotide sequence ID" value="NZ_CP040896.1"/>
</dbReference>
<reference evidence="1 2" key="1">
    <citation type="submission" date="2019-06" db="EMBL/GenBank/DDBJ databases">
        <authorList>
            <person name="Srinivasan S."/>
        </authorList>
    </citation>
    <scope>NUCLEOTIDE SEQUENCE [LARGE SCALE GENOMIC DNA]</scope>
    <source>
        <strain evidence="1 2">17J68-5</strain>
    </source>
</reference>
<dbReference type="AlphaFoldDB" id="A0A5B7ZVI1"/>
<dbReference type="OrthoDB" id="1550928at2"/>
<organism evidence="1 2">
    <name type="scientific">Hymenobacter jejuensis</name>
    <dbReference type="NCBI Taxonomy" id="2502781"/>
    <lineage>
        <taxon>Bacteria</taxon>
        <taxon>Pseudomonadati</taxon>
        <taxon>Bacteroidota</taxon>
        <taxon>Cytophagia</taxon>
        <taxon>Cytophagales</taxon>
        <taxon>Hymenobacteraceae</taxon>
        <taxon>Hymenobacter</taxon>
    </lineage>
</organism>
<dbReference type="EMBL" id="CP040896">
    <property type="protein sequence ID" value="QDA59018.1"/>
    <property type="molecule type" value="Genomic_DNA"/>
</dbReference>
<dbReference type="Proteomes" id="UP000305398">
    <property type="component" value="Chromosome"/>
</dbReference>
<sequence>MYYPAAGSDAHDIELLSRDACSFIHVDFRETEAQIRSQLQGTPGFAGYDLIGLRQVSAAELTPRGWQPSEGLPQMQRPLPEYASPANSFALWAVYERRSTHSADHGADRFSLLHLHAEGVAAYDALYLGNQQQAKYLCIIQPGEGFGDNPYRFTDPEGALHKLVSRNPLGLPDFLVLGGGGLPEFYDQQPCWTEYEQLVTTRRFPSSVGSATLAVWAR</sequence>
<accession>A0A5B7ZVI1</accession>
<gene>
    <name evidence="1" type="ORF">FHG12_02380</name>
</gene>
<protein>
    <submittedName>
        <fullName evidence="1">Uncharacterized protein</fullName>
    </submittedName>
</protein>
<proteinExistence type="predicted"/>
<dbReference type="KEGG" id="hyj:FHG12_02380"/>
<keyword evidence="2" id="KW-1185">Reference proteome</keyword>
<evidence type="ECO:0000313" key="2">
    <source>
        <dbReference type="Proteomes" id="UP000305398"/>
    </source>
</evidence>